<dbReference type="EMBL" id="FO203503">
    <property type="protein sequence ID" value="CCK80831.1"/>
    <property type="molecule type" value="Genomic_DNA"/>
</dbReference>
<dbReference type="InterPro" id="IPR002491">
    <property type="entry name" value="ABC_transptr_periplasmic_BD"/>
</dbReference>
<protein>
    <submittedName>
        <fullName evidence="3">ABC transporter, periplasmic binding protein</fullName>
    </submittedName>
</protein>
<name>K0NHP0_DESTT</name>
<dbReference type="Proteomes" id="UP000007347">
    <property type="component" value="Chromosome"/>
</dbReference>
<evidence type="ECO:0000313" key="4">
    <source>
        <dbReference type="Proteomes" id="UP000007347"/>
    </source>
</evidence>
<dbReference type="HOGENOM" id="CLU_038034_13_4_7"/>
<reference evidence="3 4" key="1">
    <citation type="journal article" date="2013" name="Environ. Microbiol.">
        <title>Complete genome, catabolic sub-proteomes and key-metabolites of Desulfobacula toluolica Tol2, a marine, aromatic compound-degrading, sulfate-reducing bacterium.</title>
        <authorList>
            <person name="Wohlbrand L."/>
            <person name="Jacob J.H."/>
            <person name="Kube M."/>
            <person name="Mussmann M."/>
            <person name="Jarling R."/>
            <person name="Beck A."/>
            <person name="Amann R."/>
            <person name="Wilkes H."/>
            <person name="Reinhardt R."/>
            <person name="Rabus R."/>
        </authorList>
    </citation>
    <scope>NUCLEOTIDE SEQUENCE [LARGE SCALE GENOMIC DNA]</scope>
    <source>
        <strain evidence="4">DSM 7467 / Tol2</strain>
    </source>
</reference>
<dbReference type="SUPFAM" id="SSF53807">
    <property type="entry name" value="Helical backbone' metal receptor"/>
    <property type="match status" value="1"/>
</dbReference>
<dbReference type="PANTHER" id="PTHR30535:SF34">
    <property type="entry name" value="MOLYBDATE-BINDING PROTEIN MOLA"/>
    <property type="match status" value="1"/>
</dbReference>
<dbReference type="Pfam" id="PF01497">
    <property type="entry name" value="Peripla_BP_2"/>
    <property type="match status" value="1"/>
</dbReference>
<feature type="domain" description="Fe/B12 periplasmic-binding" evidence="2">
    <location>
        <begin position="47"/>
        <end position="354"/>
    </location>
</feature>
<accession>K0NHP0</accession>
<dbReference type="Gene3D" id="3.40.50.1980">
    <property type="entry name" value="Nitrogenase molybdenum iron protein domain"/>
    <property type="match status" value="2"/>
</dbReference>
<dbReference type="InterPro" id="IPR050902">
    <property type="entry name" value="ABC_Transporter_SBP"/>
</dbReference>
<keyword evidence="1" id="KW-0732">Signal</keyword>
<dbReference type="PANTHER" id="PTHR30535">
    <property type="entry name" value="VITAMIN B12-BINDING PROTEIN"/>
    <property type="match status" value="1"/>
</dbReference>
<gene>
    <name evidence="3" type="ordered locus">TOL2_C26720</name>
</gene>
<dbReference type="STRING" id="651182.TOL2_C26720"/>
<evidence type="ECO:0000313" key="3">
    <source>
        <dbReference type="EMBL" id="CCK80831.1"/>
    </source>
</evidence>
<dbReference type="PROSITE" id="PS50983">
    <property type="entry name" value="FE_B12_PBP"/>
    <property type="match status" value="1"/>
</dbReference>
<organism evidence="3 4">
    <name type="scientific">Desulfobacula toluolica (strain DSM 7467 / Tol2)</name>
    <dbReference type="NCBI Taxonomy" id="651182"/>
    <lineage>
        <taxon>Bacteria</taxon>
        <taxon>Pseudomonadati</taxon>
        <taxon>Thermodesulfobacteriota</taxon>
        <taxon>Desulfobacteria</taxon>
        <taxon>Desulfobacterales</taxon>
        <taxon>Desulfobacteraceae</taxon>
        <taxon>Desulfobacula</taxon>
    </lineage>
</organism>
<feature type="signal peptide" evidence="1">
    <location>
        <begin position="1"/>
        <end position="23"/>
    </location>
</feature>
<feature type="chain" id="PRO_5003835152" evidence="1">
    <location>
        <begin position="24"/>
        <end position="394"/>
    </location>
</feature>
<proteinExistence type="predicted"/>
<evidence type="ECO:0000259" key="2">
    <source>
        <dbReference type="PROSITE" id="PS50983"/>
    </source>
</evidence>
<sequence>MKKLHRLLVMAVVLLSLTGTAFSQQKNAVMVTDFRGKSIEIPCRINRVVNIDDGMIEAVMTRLGVVKKIVGIGSACLPKIWSYSFPTMGSKTYEYRDGMNPVTHLNPWLMDLPLVSRYGAGINYEKIADLNPDLILIRTGSCSLSAAEDILGKSISLLESLNIPLVVLKGPNTFDRPDIVTISNEIKLLGQVFQKQEEAEKLADYLESCVEMVRKRTVDIKPLNRKKLLLLGLSPKARSQGGAGHVKGIDTIQTYFLKNFIHAENAYDSKGAWNILNTEKILSLDPDVIVLVTSWGYHPPSELYEAPYYQDLKDMRAVRNRTVCALPWTPCNCEKRLEYPIDVMVMAKAAYPEKFKDIRLEQWLVEFYQNVYQVNVKTAKELRSCQWMDWTCKE</sequence>
<dbReference type="KEGG" id="dto:TOL2_C26720"/>
<dbReference type="AlphaFoldDB" id="K0NHP0"/>
<dbReference type="OrthoDB" id="9775594at2"/>
<keyword evidence="4" id="KW-1185">Reference proteome</keyword>
<evidence type="ECO:0000256" key="1">
    <source>
        <dbReference type="SAM" id="SignalP"/>
    </source>
</evidence>